<feature type="transmembrane region" description="Helical" evidence="7">
    <location>
        <begin position="123"/>
        <end position="141"/>
    </location>
</feature>
<dbReference type="PRINTS" id="PR01437">
    <property type="entry name" value="NUOXDRDTASE4"/>
</dbReference>
<accession>A0A7K1Y4J2</accession>
<dbReference type="GO" id="GO:0012505">
    <property type="term" value="C:endomembrane system"/>
    <property type="evidence" value="ECO:0007669"/>
    <property type="project" value="UniProtKB-SubCell"/>
</dbReference>
<feature type="domain" description="NADH:quinone oxidoreductase/Mrp antiporter transmembrane" evidence="8">
    <location>
        <begin position="140"/>
        <end position="438"/>
    </location>
</feature>
<dbReference type="EMBL" id="WVHS01000006">
    <property type="protein sequence ID" value="MXV17777.1"/>
    <property type="molecule type" value="Genomic_DNA"/>
</dbReference>
<dbReference type="AlphaFoldDB" id="A0A7K1Y4J2"/>
<evidence type="ECO:0000313" key="10">
    <source>
        <dbReference type="Proteomes" id="UP000451233"/>
    </source>
</evidence>
<dbReference type="EC" id="1.6.5.-" evidence="9"/>
<feature type="transmembrane region" description="Helical" evidence="7">
    <location>
        <begin position="275"/>
        <end position="298"/>
    </location>
</feature>
<feature type="transmembrane region" description="Helical" evidence="7">
    <location>
        <begin position="495"/>
        <end position="518"/>
    </location>
</feature>
<dbReference type="InterPro" id="IPR010227">
    <property type="entry name" value="NADH_Q_OxRdtase_chainM/4"/>
</dbReference>
<feature type="transmembrane region" description="Helical" evidence="7">
    <location>
        <begin position="241"/>
        <end position="263"/>
    </location>
</feature>
<keyword evidence="3 6" id="KW-0812">Transmembrane</keyword>
<evidence type="ECO:0000256" key="1">
    <source>
        <dbReference type="ARBA" id="ARBA00004127"/>
    </source>
</evidence>
<feature type="transmembrane region" description="Helical" evidence="7">
    <location>
        <begin position="403"/>
        <end position="425"/>
    </location>
</feature>
<feature type="transmembrane region" description="Helical" evidence="7">
    <location>
        <begin position="445"/>
        <end position="466"/>
    </location>
</feature>
<dbReference type="RefSeq" id="WP_160908786.1">
    <property type="nucleotide sequence ID" value="NZ_WVHS01000006.1"/>
</dbReference>
<dbReference type="GO" id="GO:0042773">
    <property type="term" value="P:ATP synthesis coupled electron transport"/>
    <property type="evidence" value="ECO:0007669"/>
    <property type="project" value="InterPro"/>
</dbReference>
<name>A0A7K1Y4J2_9SPHI</name>
<feature type="transmembrane region" description="Helical" evidence="7">
    <location>
        <begin position="304"/>
        <end position="326"/>
    </location>
</feature>
<dbReference type="Proteomes" id="UP000451233">
    <property type="component" value="Unassembled WGS sequence"/>
</dbReference>
<organism evidence="9 10">
    <name type="scientific">Hufsiella ginkgonis</name>
    <dbReference type="NCBI Taxonomy" id="2695274"/>
    <lineage>
        <taxon>Bacteria</taxon>
        <taxon>Pseudomonadati</taxon>
        <taxon>Bacteroidota</taxon>
        <taxon>Sphingobacteriia</taxon>
        <taxon>Sphingobacteriales</taxon>
        <taxon>Sphingobacteriaceae</taxon>
        <taxon>Hufsiella</taxon>
    </lineage>
</organism>
<dbReference type="PANTHER" id="PTHR43507:SF1">
    <property type="entry name" value="NADH-UBIQUINONE OXIDOREDUCTASE CHAIN 4"/>
    <property type="match status" value="1"/>
</dbReference>
<proteinExistence type="inferred from homology"/>
<dbReference type="PANTHER" id="PTHR43507">
    <property type="entry name" value="NADH-UBIQUINONE OXIDOREDUCTASE CHAIN 4"/>
    <property type="match status" value="1"/>
</dbReference>
<dbReference type="GO" id="GO:0003954">
    <property type="term" value="F:NADH dehydrogenase activity"/>
    <property type="evidence" value="ECO:0007669"/>
    <property type="project" value="TreeGrafter"/>
</dbReference>
<feature type="transmembrane region" description="Helical" evidence="7">
    <location>
        <begin position="87"/>
        <end position="111"/>
    </location>
</feature>
<dbReference type="GO" id="GO:0016020">
    <property type="term" value="C:membrane"/>
    <property type="evidence" value="ECO:0007669"/>
    <property type="project" value="UniProtKB-SubCell"/>
</dbReference>
<feature type="transmembrane region" description="Helical" evidence="7">
    <location>
        <begin position="147"/>
        <end position="164"/>
    </location>
</feature>
<dbReference type="NCBIfam" id="TIGR01972">
    <property type="entry name" value="NDH_I_M"/>
    <property type="match status" value="1"/>
</dbReference>
<dbReference type="InterPro" id="IPR001750">
    <property type="entry name" value="ND/Mrp_TM"/>
</dbReference>
<sequence>MNLLSVLVFSPLVAGLIVLVLPASLQSRYKYVALAATILQVLLSVLVWVRFNPSLGGVNNEHTLQFAEKLSWIQLNVGGDSRLQIDYFLAIDGLSMPFLLLTSLVMFVAVLSSWEITTNLKGYFALFMLLDTAVMGVFTAMDFFLFYLFYELMLLPIYFLIGMWGGVKREYAAIKFFLYTLFGSVFMLLIMVGLYFSVQDPLTGDHTFNMVHMMNPANYVDGSLFAKFSGQLLLGIPARSLAFIVLFVAFAIKVPIVPLHTWLPDAHVEAPTPVSIVLAGILLKVGGYGVIRICYSIFPEAALGYAWWIGLIGVVSIIYGALNALAQRDLKRLVAYSSVSHMGFVLLGIASVTAEGISGAMMQMISHGFLSVMLFFLVGVIYTRVHDREIANFRGLSQLMPQYTFFIMVAFFASLGLPGFSAFIAEAFSLTGAFKSAGVNGLIPRWMALGGSVGILLSAAYLLWTLQRMFFGQLRLSGGEPWRLLLTDVTIREKIALVPLAAMALLLGILPGVVFTQINTSVLDLVKLVNP</sequence>
<feature type="transmembrane region" description="Helical" evidence="7">
    <location>
        <begin position="6"/>
        <end position="25"/>
    </location>
</feature>
<comment type="similarity">
    <text evidence="2">Belongs to the complex I subunit 4 family.</text>
</comment>
<feature type="transmembrane region" description="Helical" evidence="7">
    <location>
        <begin position="333"/>
        <end position="354"/>
    </location>
</feature>
<dbReference type="Pfam" id="PF00361">
    <property type="entry name" value="Proton_antipo_M"/>
    <property type="match status" value="1"/>
</dbReference>
<evidence type="ECO:0000256" key="7">
    <source>
        <dbReference type="SAM" id="Phobius"/>
    </source>
</evidence>
<dbReference type="GO" id="GO:0048039">
    <property type="term" value="F:ubiquinone binding"/>
    <property type="evidence" value="ECO:0007669"/>
    <property type="project" value="TreeGrafter"/>
</dbReference>
<protein>
    <submittedName>
        <fullName evidence="9">NADH-quinone oxidoreductase subunit M</fullName>
        <ecNumber evidence="9">1.6.5.-</ecNumber>
    </submittedName>
</protein>
<feature type="transmembrane region" description="Helical" evidence="7">
    <location>
        <begin position="32"/>
        <end position="51"/>
    </location>
</feature>
<keyword evidence="9" id="KW-0560">Oxidoreductase</keyword>
<evidence type="ECO:0000313" key="9">
    <source>
        <dbReference type="EMBL" id="MXV17777.1"/>
    </source>
</evidence>
<evidence type="ECO:0000256" key="3">
    <source>
        <dbReference type="ARBA" id="ARBA00022692"/>
    </source>
</evidence>
<comment type="caution">
    <text evidence="9">The sequence shown here is derived from an EMBL/GenBank/DDBJ whole genome shotgun (WGS) entry which is preliminary data.</text>
</comment>
<evidence type="ECO:0000256" key="5">
    <source>
        <dbReference type="ARBA" id="ARBA00023136"/>
    </source>
</evidence>
<dbReference type="GO" id="GO:0008137">
    <property type="term" value="F:NADH dehydrogenase (ubiquinone) activity"/>
    <property type="evidence" value="ECO:0007669"/>
    <property type="project" value="InterPro"/>
</dbReference>
<comment type="subcellular location">
    <subcellularLocation>
        <location evidence="1">Endomembrane system</location>
        <topology evidence="1">Multi-pass membrane protein</topology>
    </subcellularLocation>
    <subcellularLocation>
        <location evidence="6">Membrane</location>
        <topology evidence="6">Multi-pass membrane protein</topology>
    </subcellularLocation>
</comment>
<keyword evidence="5 7" id="KW-0472">Membrane</keyword>
<evidence type="ECO:0000259" key="8">
    <source>
        <dbReference type="Pfam" id="PF00361"/>
    </source>
</evidence>
<feature type="transmembrane region" description="Helical" evidence="7">
    <location>
        <begin position="176"/>
        <end position="198"/>
    </location>
</feature>
<keyword evidence="4 7" id="KW-1133">Transmembrane helix</keyword>
<feature type="transmembrane region" description="Helical" evidence="7">
    <location>
        <begin position="360"/>
        <end position="382"/>
    </location>
</feature>
<keyword evidence="10" id="KW-1185">Reference proteome</keyword>
<gene>
    <name evidence="9" type="ORF">GS398_20925</name>
</gene>
<evidence type="ECO:0000256" key="2">
    <source>
        <dbReference type="ARBA" id="ARBA00009025"/>
    </source>
</evidence>
<evidence type="ECO:0000256" key="6">
    <source>
        <dbReference type="RuleBase" id="RU000320"/>
    </source>
</evidence>
<dbReference type="InterPro" id="IPR003918">
    <property type="entry name" value="NADH_UbQ_OxRdtase"/>
</dbReference>
<reference evidence="9 10" key="1">
    <citation type="submission" date="2019-11" db="EMBL/GenBank/DDBJ databases">
        <title>Pedobacter sp. HMF7056 Genome sequencing and assembly.</title>
        <authorList>
            <person name="Kang H."/>
            <person name="Kim H."/>
            <person name="Joh K."/>
        </authorList>
    </citation>
    <scope>NUCLEOTIDE SEQUENCE [LARGE SCALE GENOMIC DNA]</scope>
    <source>
        <strain evidence="9 10">HMF7056</strain>
    </source>
</reference>
<dbReference type="GO" id="GO:0015990">
    <property type="term" value="P:electron transport coupled proton transport"/>
    <property type="evidence" value="ECO:0007669"/>
    <property type="project" value="TreeGrafter"/>
</dbReference>
<evidence type="ECO:0000256" key="4">
    <source>
        <dbReference type="ARBA" id="ARBA00022989"/>
    </source>
</evidence>